<evidence type="ECO:0000256" key="5">
    <source>
        <dbReference type="SAM" id="MobiDB-lite"/>
    </source>
</evidence>
<dbReference type="InterPro" id="IPR001841">
    <property type="entry name" value="Znf_RING"/>
</dbReference>
<accession>A0A816AWQ8</accession>
<feature type="compositionally biased region" description="Acidic residues" evidence="5">
    <location>
        <begin position="48"/>
        <end position="62"/>
    </location>
</feature>
<dbReference type="SUPFAM" id="SSF57850">
    <property type="entry name" value="RING/U-box"/>
    <property type="match status" value="1"/>
</dbReference>
<dbReference type="EMBL" id="CAJNOH010003921">
    <property type="protein sequence ID" value="CAF1353357.1"/>
    <property type="molecule type" value="Genomic_DNA"/>
</dbReference>
<dbReference type="InterPro" id="IPR013083">
    <property type="entry name" value="Znf_RING/FYVE/PHD"/>
</dbReference>
<dbReference type="SMART" id="SM00184">
    <property type="entry name" value="RING"/>
    <property type="match status" value="1"/>
</dbReference>
<dbReference type="Gene3D" id="3.30.40.10">
    <property type="entry name" value="Zinc/RING finger domain, C3HC4 (zinc finger)"/>
    <property type="match status" value="1"/>
</dbReference>
<proteinExistence type="predicted"/>
<dbReference type="GO" id="GO:0008270">
    <property type="term" value="F:zinc ion binding"/>
    <property type="evidence" value="ECO:0007669"/>
    <property type="project" value="UniProtKB-KW"/>
</dbReference>
<dbReference type="CDD" id="cd16448">
    <property type="entry name" value="RING-H2"/>
    <property type="match status" value="1"/>
</dbReference>
<keyword evidence="1" id="KW-0479">Metal-binding</keyword>
<evidence type="ECO:0000313" key="9">
    <source>
        <dbReference type="Proteomes" id="UP000663870"/>
    </source>
</evidence>
<dbReference type="GO" id="GO:0061630">
    <property type="term" value="F:ubiquitin protein ligase activity"/>
    <property type="evidence" value="ECO:0007669"/>
    <property type="project" value="TreeGrafter"/>
</dbReference>
<dbReference type="EMBL" id="CAJNOL010005303">
    <property type="protein sequence ID" value="CAF1603091.1"/>
    <property type="molecule type" value="Genomic_DNA"/>
</dbReference>
<dbReference type="Pfam" id="PF13639">
    <property type="entry name" value="zf-RING_2"/>
    <property type="match status" value="1"/>
</dbReference>
<evidence type="ECO:0000256" key="2">
    <source>
        <dbReference type="ARBA" id="ARBA00022771"/>
    </source>
</evidence>
<evidence type="ECO:0000256" key="4">
    <source>
        <dbReference type="PROSITE-ProRule" id="PRU00175"/>
    </source>
</evidence>
<dbReference type="Proteomes" id="UP000663870">
    <property type="component" value="Unassembled WGS sequence"/>
</dbReference>
<evidence type="ECO:0000313" key="7">
    <source>
        <dbReference type="EMBL" id="CAF1353357.1"/>
    </source>
</evidence>
<dbReference type="PANTHER" id="PTHR45931">
    <property type="entry name" value="SI:CH211-59O9.10"/>
    <property type="match status" value="1"/>
</dbReference>
<protein>
    <recommendedName>
        <fullName evidence="6">RING-type domain-containing protein</fullName>
    </recommendedName>
</protein>
<evidence type="ECO:0000256" key="1">
    <source>
        <dbReference type="ARBA" id="ARBA00022723"/>
    </source>
</evidence>
<organism evidence="8 9">
    <name type="scientific">Rotaria sordida</name>
    <dbReference type="NCBI Taxonomy" id="392033"/>
    <lineage>
        <taxon>Eukaryota</taxon>
        <taxon>Metazoa</taxon>
        <taxon>Spiralia</taxon>
        <taxon>Gnathifera</taxon>
        <taxon>Rotifera</taxon>
        <taxon>Eurotatoria</taxon>
        <taxon>Bdelloidea</taxon>
        <taxon>Philodinida</taxon>
        <taxon>Philodinidae</taxon>
        <taxon>Rotaria</taxon>
    </lineage>
</organism>
<evidence type="ECO:0000259" key="6">
    <source>
        <dbReference type="PROSITE" id="PS50089"/>
    </source>
</evidence>
<feature type="region of interest" description="Disordered" evidence="5">
    <location>
        <begin position="41"/>
        <end position="62"/>
    </location>
</feature>
<comment type="caution">
    <text evidence="8">The sequence shown here is derived from an EMBL/GenBank/DDBJ whole genome shotgun (WGS) entry which is preliminary data.</text>
</comment>
<dbReference type="GO" id="GO:0005634">
    <property type="term" value="C:nucleus"/>
    <property type="evidence" value="ECO:0007669"/>
    <property type="project" value="TreeGrafter"/>
</dbReference>
<evidence type="ECO:0000256" key="3">
    <source>
        <dbReference type="ARBA" id="ARBA00022833"/>
    </source>
</evidence>
<evidence type="ECO:0000313" key="8">
    <source>
        <dbReference type="EMBL" id="CAF1603091.1"/>
    </source>
</evidence>
<feature type="domain" description="RING-type" evidence="6">
    <location>
        <begin position="248"/>
        <end position="290"/>
    </location>
</feature>
<dbReference type="InterPro" id="IPR051834">
    <property type="entry name" value="RING_finger_E3_ligase"/>
</dbReference>
<dbReference type="PROSITE" id="PS50089">
    <property type="entry name" value="ZF_RING_2"/>
    <property type="match status" value="1"/>
</dbReference>
<gene>
    <name evidence="8" type="ORF">JXQ802_LOCUS48537</name>
    <name evidence="7" type="ORF">PYM288_LOCUS32511</name>
</gene>
<dbReference type="Proteomes" id="UP000663854">
    <property type="component" value="Unassembled WGS sequence"/>
</dbReference>
<keyword evidence="2 4" id="KW-0863">Zinc-finger</keyword>
<name>A0A816AWQ8_9BILA</name>
<keyword evidence="3" id="KW-0862">Zinc</keyword>
<dbReference type="AlphaFoldDB" id="A0A816AWQ8"/>
<sequence length="294" mass="34720">MNVVDCARFISIKEDVNSYQETDLDHYFIVSSSVLTASIENSNSEQNSLDEENNLDDSDNNAEYFDDEKNGDIYINKRLTQKQLNLADFYEKETYRRPKRSNRRKHIRRQIKTKHAKSIEIKACNKQWYMRFRLDKFALLDSSTECYESSYSSNVLSSHTDFHSTRYNHHNNQFQDYIINVYSVRNQSDFDGDMIDILLEMQNRDLSPNDYEILLRLDERIKCKTVDESILDTLLTIDVNETHLNDLCTICMESYDLGQQLKSLPCTHIFHLHCIEKYLKEFSIQCPLDNLPLV</sequence>
<keyword evidence="9" id="KW-1185">Reference proteome</keyword>
<reference evidence="8" key="1">
    <citation type="submission" date="2021-02" db="EMBL/GenBank/DDBJ databases">
        <authorList>
            <person name="Nowell W R."/>
        </authorList>
    </citation>
    <scope>NUCLEOTIDE SEQUENCE</scope>
</reference>
<dbReference type="GO" id="GO:0006511">
    <property type="term" value="P:ubiquitin-dependent protein catabolic process"/>
    <property type="evidence" value="ECO:0007669"/>
    <property type="project" value="TreeGrafter"/>
</dbReference>
<dbReference type="PANTHER" id="PTHR45931:SF3">
    <property type="entry name" value="RING ZINC FINGER-CONTAINING PROTEIN"/>
    <property type="match status" value="1"/>
</dbReference>